<feature type="region of interest" description="Disordered" evidence="1">
    <location>
        <begin position="116"/>
        <end position="137"/>
    </location>
</feature>
<comment type="caution">
    <text evidence="3">The sequence shown here is derived from an EMBL/GenBank/DDBJ whole genome shotgun (WGS) entry which is preliminary data.</text>
</comment>
<keyword evidence="4" id="KW-1185">Reference proteome</keyword>
<evidence type="ECO:0000313" key="4">
    <source>
        <dbReference type="Proteomes" id="UP000800093"/>
    </source>
</evidence>
<protein>
    <recommendedName>
        <fullName evidence="2">RelA/SpoT domain-containing protein</fullName>
    </recommendedName>
</protein>
<evidence type="ECO:0000313" key="3">
    <source>
        <dbReference type="EMBL" id="KAF2268389.1"/>
    </source>
</evidence>
<dbReference type="AlphaFoldDB" id="A0A9P4KFV9"/>
<feature type="compositionally biased region" description="Basic and acidic residues" evidence="1">
    <location>
        <begin position="116"/>
        <end position="127"/>
    </location>
</feature>
<dbReference type="EMBL" id="ML986587">
    <property type="protein sequence ID" value="KAF2268389.1"/>
    <property type="molecule type" value="Genomic_DNA"/>
</dbReference>
<feature type="domain" description="RelA/SpoT" evidence="2">
    <location>
        <begin position="50"/>
        <end position="189"/>
    </location>
</feature>
<proteinExistence type="predicted"/>
<dbReference type="SUPFAM" id="SSF81301">
    <property type="entry name" value="Nucleotidyltransferase"/>
    <property type="match status" value="1"/>
</dbReference>
<evidence type="ECO:0000259" key="2">
    <source>
        <dbReference type="SMART" id="SM00954"/>
    </source>
</evidence>
<dbReference type="InterPro" id="IPR007685">
    <property type="entry name" value="RelA_SpoT"/>
</dbReference>
<dbReference type="Proteomes" id="UP000800093">
    <property type="component" value="Unassembled WGS sequence"/>
</dbReference>
<feature type="non-terminal residue" evidence="3">
    <location>
        <position position="222"/>
    </location>
</feature>
<dbReference type="OrthoDB" id="4719016at2759"/>
<dbReference type="CDD" id="cd05399">
    <property type="entry name" value="NT_Rel-Spo_like"/>
    <property type="match status" value="1"/>
</dbReference>
<evidence type="ECO:0000256" key="1">
    <source>
        <dbReference type="SAM" id="MobiDB-lite"/>
    </source>
</evidence>
<dbReference type="GO" id="GO:0015969">
    <property type="term" value="P:guanosine tetraphosphate metabolic process"/>
    <property type="evidence" value="ECO:0007669"/>
    <property type="project" value="InterPro"/>
</dbReference>
<dbReference type="Gene3D" id="3.30.460.10">
    <property type="entry name" value="Beta Polymerase, domain 2"/>
    <property type="match status" value="1"/>
</dbReference>
<gene>
    <name evidence="3" type="ORF">CC78DRAFT_455664</name>
</gene>
<dbReference type="PANTHER" id="PTHR41773:SF1">
    <property type="entry name" value="RELA_SPOT DOMAIN-CONTAINING PROTEIN"/>
    <property type="match status" value="1"/>
</dbReference>
<sequence>MDKVCQATIDKFIELWESGQQVLYAKVADQAREKCETLLTKEGIQAEFKNRPKATESLRQKCTNRVMQESKYYPNIDAIYEDIIDLAGVRIALYFPRQKESVHKLIKGHFEVIEEKEHPENEQERASKSGKKQAEPYSRGYTATHYRVRLKPAFTRSGEEIIEIQVMSVLHHAWANVRHDITYKALSGKVSKEERNILNGLNNLLFTGEWFLDTFYETHITR</sequence>
<name>A0A9P4KFV9_9PLEO</name>
<organism evidence="3 4">
    <name type="scientific">Lojkania enalia</name>
    <dbReference type="NCBI Taxonomy" id="147567"/>
    <lineage>
        <taxon>Eukaryota</taxon>
        <taxon>Fungi</taxon>
        <taxon>Dikarya</taxon>
        <taxon>Ascomycota</taxon>
        <taxon>Pezizomycotina</taxon>
        <taxon>Dothideomycetes</taxon>
        <taxon>Pleosporomycetidae</taxon>
        <taxon>Pleosporales</taxon>
        <taxon>Pleosporales incertae sedis</taxon>
        <taxon>Lojkania</taxon>
    </lineage>
</organism>
<dbReference type="SMART" id="SM00954">
    <property type="entry name" value="RelA_SpoT"/>
    <property type="match status" value="1"/>
</dbReference>
<accession>A0A9P4KFV9</accession>
<dbReference type="Pfam" id="PF04607">
    <property type="entry name" value="RelA_SpoT"/>
    <property type="match status" value="1"/>
</dbReference>
<dbReference type="InterPro" id="IPR043519">
    <property type="entry name" value="NT_sf"/>
</dbReference>
<reference evidence="4" key="1">
    <citation type="journal article" date="2020" name="Stud. Mycol.">
        <title>101 Dothideomycetes genomes: A test case for predicting lifestyles and emergence of pathogens.</title>
        <authorList>
            <person name="Haridas S."/>
            <person name="Albert R."/>
            <person name="Binder M."/>
            <person name="Bloem J."/>
            <person name="LaButti K."/>
            <person name="Salamov A."/>
            <person name="Andreopoulos B."/>
            <person name="Baker S."/>
            <person name="Barry K."/>
            <person name="Bills G."/>
            <person name="Bluhm B."/>
            <person name="Cannon C."/>
            <person name="Castanera R."/>
            <person name="Culley D."/>
            <person name="Daum C."/>
            <person name="Ezra D."/>
            <person name="Gonzalez J."/>
            <person name="Henrissat B."/>
            <person name="Kuo A."/>
            <person name="Liang C."/>
            <person name="Lipzen A."/>
            <person name="Lutzoni F."/>
            <person name="Magnuson J."/>
            <person name="Mondo S."/>
            <person name="Nolan M."/>
            <person name="Ohm R."/>
            <person name="Pangilinan J."/>
            <person name="Park H.-J."/>
            <person name="Ramirez L."/>
            <person name="Alfaro M."/>
            <person name="Sun H."/>
            <person name="Tritt A."/>
            <person name="Yoshinaga Y."/>
            <person name="Zwiers L.-H."/>
            <person name="Turgeon B."/>
            <person name="Goodwin S."/>
            <person name="Spatafora J."/>
            <person name="Crous P."/>
            <person name="Grigoriev I."/>
        </authorList>
    </citation>
    <scope>NUCLEOTIDE SEQUENCE [LARGE SCALE GENOMIC DNA]</scope>
    <source>
        <strain evidence="4">CBS 304.66</strain>
    </source>
</reference>
<dbReference type="PANTHER" id="PTHR41773">
    <property type="entry name" value="GTP PYROPHOSPHATASE-RELATED"/>
    <property type="match status" value="1"/>
</dbReference>